<dbReference type="PANTHER" id="PTHR43736">
    <property type="entry name" value="ADP-RIBOSE PYROPHOSPHATASE"/>
    <property type="match status" value="1"/>
</dbReference>
<keyword evidence="5" id="KW-1185">Reference proteome</keyword>
<dbReference type="Proteomes" id="UP001597052">
    <property type="component" value="Unassembled WGS sequence"/>
</dbReference>
<sequence>MGVPPTTTEPGHTVTTADGGRSRGEGSMTDQPLIAEVSQKAIVLSPDSDLLVMQMDPETWELPGGRMGAYEEPLVGVKREVREETGLSVDIQEPVHTAAWRNDVGRGRFSVVYWCETDSKDVTLSHEHCDYAWVSPRTARDEFLTVSIHQRAIDELLDAQPTLARPMDDD</sequence>
<dbReference type="InterPro" id="IPR020084">
    <property type="entry name" value="NUDIX_hydrolase_CS"/>
</dbReference>
<evidence type="ECO:0000313" key="4">
    <source>
        <dbReference type="EMBL" id="MFD1640361.1"/>
    </source>
</evidence>
<dbReference type="Pfam" id="PF00293">
    <property type="entry name" value="NUDIX"/>
    <property type="match status" value="1"/>
</dbReference>
<dbReference type="CDD" id="cd04699">
    <property type="entry name" value="NUDIX_MutT_Nudt1"/>
    <property type="match status" value="1"/>
</dbReference>
<organism evidence="4 5">
    <name type="scientific">Halohasta litorea</name>
    <dbReference type="NCBI Taxonomy" id="869891"/>
    <lineage>
        <taxon>Archaea</taxon>
        <taxon>Methanobacteriati</taxon>
        <taxon>Methanobacteriota</taxon>
        <taxon>Stenosarchaea group</taxon>
        <taxon>Halobacteria</taxon>
        <taxon>Halobacteriales</taxon>
        <taxon>Haloferacaceae</taxon>
        <taxon>Halohasta</taxon>
    </lineage>
</organism>
<dbReference type="Gene3D" id="3.90.79.10">
    <property type="entry name" value="Nucleoside Triphosphate Pyrophosphohydrolase"/>
    <property type="match status" value="1"/>
</dbReference>
<dbReference type="SUPFAM" id="SSF55811">
    <property type="entry name" value="Nudix"/>
    <property type="match status" value="1"/>
</dbReference>
<proteinExistence type="predicted"/>
<dbReference type="EMBL" id="JBHUDM010000001">
    <property type="protein sequence ID" value="MFD1640361.1"/>
    <property type="molecule type" value="Genomic_DNA"/>
</dbReference>
<accession>A0ABD6D2W8</accession>
<evidence type="ECO:0000313" key="5">
    <source>
        <dbReference type="Proteomes" id="UP001597052"/>
    </source>
</evidence>
<dbReference type="PANTHER" id="PTHR43736:SF1">
    <property type="entry name" value="DIHYDRONEOPTERIN TRIPHOSPHATE DIPHOSPHATASE"/>
    <property type="match status" value="1"/>
</dbReference>
<feature type="region of interest" description="Disordered" evidence="2">
    <location>
        <begin position="1"/>
        <end position="28"/>
    </location>
</feature>
<keyword evidence="1" id="KW-0378">Hydrolase</keyword>
<dbReference type="PROSITE" id="PS00893">
    <property type="entry name" value="NUDIX_BOX"/>
    <property type="match status" value="1"/>
</dbReference>
<comment type="caution">
    <text evidence="4">The sequence shown here is derived from an EMBL/GenBank/DDBJ whole genome shotgun (WGS) entry which is preliminary data.</text>
</comment>
<dbReference type="PROSITE" id="PS51462">
    <property type="entry name" value="NUDIX"/>
    <property type="match status" value="1"/>
</dbReference>
<dbReference type="InterPro" id="IPR015797">
    <property type="entry name" value="NUDIX_hydrolase-like_dom_sf"/>
</dbReference>
<dbReference type="RefSeq" id="WP_256397365.1">
    <property type="nucleotide sequence ID" value="NZ_JANHDJ010000007.1"/>
</dbReference>
<evidence type="ECO:0000256" key="1">
    <source>
        <dbReference type="ARBA" id="ARBA00022801"/>
    </source>
</evidence>
<protein>
    <submittedName>
        <fullName evidence="4">NUDIX domain-containing protein</fullName>
    </submittedName>
</protein>
<gene>
    <name evidence="4" type="ORF">ACFSBW_00540</name>
</gene>
<evidence type="ECO:0000259" key="3">
    <source>
        <dbReference type="PROSITE" id="PS51462"/>
    </source>
</evidence>
<feature type="domain" description="Nudix hydrolase" evidence="3">
    <location>
        <begin position="32"/>
        <end position="157"/>
    </location>
</feature>
<dbReference type="GO" id="GO:0016787">
    <property type="term" value="F:hydrolase activity"/>
    <property type="evidence" value="ECO:0007669"/>
    <property type="project" value="UniProtKB-KW"/>
</dbReference>
<feature type="compositionally biased region" description="Low complexity" evidence="2">
    <location>
        <begin position="1"/>
        <end position="16"/>
    </location>
</feature>
<name>A0ABD6D2W8_9EURY</name>
<evidence type="ECO:0000256" key="2">
    <source>
        <dbReference type="SAM" id="MobiDB-lite"/>
    </source>
</evidence>
<dbReference type="InterPro" id="IPR000086">
    <property type="entry name" value="NUDIX_hydrolase_dom"/>
</dbReference>
<reference evidence="4 5" key="1">
    <citation type="journal article" date="2019" name="Int. J. Syst. Evol. Microbiol.">
        <title>The Global Catalogue of Microorganisms (GCM) 10K type strain sequencing project: providing services to taxonomists for standard genome sequencing and annotation.</title>
        <authorList>
            <consortium name="The Broad Institute Genomics Platform"/>
            <consortium name="The Broad Institute Genome Sequencing Center for Infectious Disease"/>
            <person name="Wu L."/>
            <person name="Ma J."/>
        </authorList>
    </citation>
    <scope>NUCLEOTIDE SEQUENCE [LARGE SCALE GENOMIC DNA]</scope>
    <source>
        <strain evidence="4 5">CGMCC 1.10593</strain>
    </source>
</reference>
<dbReference type="AlphaFoldDB" id="A0ABD6D2W8"/>